<reference evidence="7 9" key="1">
    <citation type="journal article" date="2015" name="Genome Announc.">
        <title>Complete genome sequences for 35 biothreat assay-relevant bacillus species.</title>
        <authorList>
            <person name="Johnson S.L."/>
            <person name="Daligault H.E."/>
            <person name="Davenport K.W."/>
            <person name="Jaissle J."/>
            <person name="Frey K.G."/>
            <person name="Ladner J.T."/>
            <person name="Broomall S.M."/>
            <person name="Bishop-Lilly K.A."/>
            <person name="Bruce D.C."/>
            <person name="Gibbons H.S."/>
            <person name="Coyne S.R."/>
            <person name="Lo C.C."/>
            <person name="Meincke L."/>
            <person name="Munk A.C."/>
            <person name="Koroleva G.I."/>
            <person name="Rosenzweig C.N."/>
            <person name="Palacios G.F."/>
            <person name="Redden C.L."/>
            <person name="Minogue T.D."/>
            <person name="Chain P.S."/>
        </authorList>
    </citation>
    <scope>NUCLEOTIDE SEQUENCE [LARGE SCALE GENOMIC DNA]</scope>
    <source>
        <strain evidence="7 9">HD1011</strain>
    </source>
</reference>
<evidence type="ECO:0000313" key="10">
    <source>
        <dbReference type="Proteomes" id="UP000501107"/>
    </source>
</evidence>
<feature type="transmembrane region" description="Helical" evidence="5">
    <location>
        <begin position="174"/>
        <end position="198"/>
    </location>
</feature>
<feature type="transmembrane region" description="Helical" evidence="5">
    <location>
        <begin position="219"/>
        <end position="243"/>
    </location>
</feature>
<evidence type="ECO:0000256" key="2">
    <source>
        <dbReference type="ARBA" id="ARBA00022692"/>
    </source>
</evidence>
<evidence type="ECO:0000313" key="7">
    <source>
        <dbReference type="EMBL" id="AJG77875.1"/>
    </source>
</evidence>
<dbReference type="RefSeq" id="WP_001224967.1">
    <property type="nucleotide sequence ID" value="NZ_CP009335.1"/>
</dbReference>
<dbReference type="KEGG" id="btw:BF38_262"/>
<evidence type="ECO:0000256" key="1">
    <source>
        <dbReference type="ARBA" id="ARBA00004141"/>
    </source>
</evidence>
<reference evidence="8 10" key="2">
    <citation type="submission" date="2020-05" db="EMBL/GenBank/DDBJ databases">
        <title>FDA dAtabase for Regulatory Grade micrObial Sequences (FDA-ARGOS): Supporting development and validation of Infectious Disease Dx tests.</title>
        <authorList>
            <person name="Nelson B."/>
            <person name="Plummer A."/>
            <person name="Tallon L."/>
            <person name="Sadzewicz L."/>
            <person name="Zhao X."/>
            <person name="Vavikolanu K."/>
            <person name="Mehta A."/>
            <person name="Aluvathingal J."/>
            <person name="Nadendla S."/>
            <person name="Myers T."/>
            <person name="Yan Y."/>
            <person name="Sichtig H."/>
        </authorList>
    </citation>
    <scope>NUCLEOTIDE SEQUENCE [LARGE SCALE GENOMIC DNA]</scope>
    <source>
        <strain evidence="8 10">FDAARGOS_795</strain>
    </source>
</reference>
<dbReference type="GO" id="GO:0016020">
    <property type="term" value="C:membrane"/>
    <property type="evidence" value="ECO:0007669"/>
    <property type="project" value="UniProtKB-SubCell"/>
</dbReference>
<comment type="subcellular location">
    <subcellularLocation>
        <location evidence="1">Membrane</location>
        <topology evidence="1">Multi-pass membrane protein</topology>
    </subcellularLocation>
</comment>
<evidence type="ECO:0000256" key="4">
    <source>
        <dbReference type="ARBA" id="ARBA00023136"/>
    </source>
</evidence>
<proteinExistence type="predicted"/>
<keyword evidence="3 5" id="KW-1133">Transmembrane helix</keyword>
<dbReference type="Proteomes" id="UP000501107">
    <property type="component" value="Chromosome"/>
</dbReference>
<evidence type="ECO:0000259" key="6">
    <source>
        <dbReference type="Pfam" id="PF12698"/>
    </source>
</evidence>
<dbReference type="InterPro" id="IPR013525">
    <property type="entry name" value="ABC2_TM"/>
</dbReference>
<name>A0A0B5NNB8_BACTU</name>
<evidence type="ECO:0000313" key="9">
    <source>
        <dbReference type="Proteomes" id="UP000031876"/>
    </source>
</evidence>
<sequence>MRKFSHVFSFYFREAFLSKKSLITSAILFLIVFGLFAFNHFTADNDKGKDKFAVVTESDTYKVQESDVTKLLPSAKVTVENKEKFNELRKQVEDGDLDGLFRITEKNGIPEVTYMYSGFPSQSTATLMASYLKEQYTAVMIEKNNVSAEVAKQLQMEIPLKQEAVKDHASSFGIGYVFSFALYMFIVIFGAAIGTTVASEKSSRVMELMLPKVKPLTMLHAKILAIVSSALLLLVIASFGFVVPNLLGWVDLENASLIGLTLDFSKLDAIVISMFFVYFVTGYLLYAMLYAAVGAVVSKIEDVQSLSFPITMLGMAAFFISLKSLFDPNSTLAIVSSYIPFFTPMVTFSRLVSGEAGTVEIIVTLVILLVTIVIVNMLTSRIYVNGVMNYSDKVKFKDLAKFIKRQ</sequence>
<organism evidence="8 10">
    <name type="scientific">Bacillus thuringiensis</name>
    <dbReference type="NCBI Taxonomy" id="1428"/>
    <lineage>
        <taxon>Bacteria</taxon>
        <taxon>Bacillati</taxon>
        <taxon>Bacillota</taxon>
        <taxon>Bacilli</taxon>
        <taxon>Bacillales</taxon>
        <taxon>Bacillaceae</taxon>
        <taxon>Bacillus</taxon>
        <taxon>Bacillus cereus group</taxon>
    </lineage>
</organism>
<dbReference type="Pfam" id="PF12698">
    <property type="entry name" value="ABC2_membrane_3"/>
    <property type="match status" value="1"/>
</dbReference>
<evidence type="ECO:0000256" key="5">
    <source>
        <dbReference type="SAM" id="Phobius"/>
    </source>
</evidence>
<feature type="domain" description="ABC-2 type transporter transmembrane" evidence="6">
    <location>
        <begin position="20"/>
        <end position="379"/>
    </location>
</feature>
<evidence type="ECO:0000256" key="3">
    <source>
        <dbReference type="ARBA" id="ARBA00022989"/>
    </source>
</evidence>
<feature type="transmembrane region" description="Helical" evidence="5">
    <location>
        <begin position="21"/>
        <end position="41"/>
    </location>
</feature>
<feature type="transmembrane region" description="Helical" evidence="5">
    <location>
        <begin position="269"/>
        <end position="293"/>
    </location>
</feature>
<dbReference type="Proteomes" id="UP000031876">
    <property type="component" value="Chromosome"/>
</dbReference>
<dbReference type="EMBL" id="CP009335">
    <property type="protein sequence ID" value="AJG77875.1"/>
    <property type="molecule type" value="Genomic_DNA"/>
</dbReference>
<accession>A0A0B5NNB8</accession>
<dbReference type="PANTHER" id="PTHR43471">
    <property type="entry name" value="ABC TRANSPORTER PERMEASE"/>
    <property type="match status" value="1"/>
</dbReference>
<dbReference type="PANTHER" id="PTHR43471:SF3">
    <property type="entry name" value="ABC TRANSPORTER PERMEASE PROTEIN NATB"/>
    <property type="match status" value="1"/>
</dbReference>
<feature type="transmembrane region" description="Helical" evidence="5">
    <location>
        <begin position="332"/>
        <end position="349"/>
    </location>
</feature>
<feature type="transmembrane region" description="Helical" evidence="5">
    <location>
        <begin position="361"/>
        <end position="384"/>
    </location>
</feature>
<keyword evidence="4 5" id="KW-0472">Membrane</keyword>
<dbReference type="AlphaFoldDB" id="A0A0B5NNB8"/>
<dbReference type="EMBL" id="CP053980">
    <property type="protein sequence ID" value="QKH24154.1"/>
    <property type="molecule type" value="Genomic_DNA"/>
</dbReference>
<gene>
    <name evidence="7" type="ORF">BF38_262</name>
    <name evidence="8" type="ORF">FOC89_09075</name>
</gene>
<keyword evidence="2 5" id="KW-0812">Transmembrane</keyword>
<evidence type="ECO:0000313" key="8">
    <source>
        <dbReference type="EMBL" id="QKH24154.1"/>
    </source>
</evidence>
<protein>
    <submittedName>
        <fullName evidence="8">ABC transporter permease</fullName>
    </submittedName>
    <submittedName>
        <fullName evidence="7">ABC-2 transporter family protein</fullName>
    </submittedName>
</protein>
<feature type="transmembrane region" description="Helical" evidence="5">
    <location>
        <begin position="305"/>
        <end position="326"/>
    </location>
</feature>
<dbReference type="GO" id="GO:0140359">
    <property type="term" value="F:ABC-type transporter activity"/>
    <property type="evidence" value="ECO:0007669"/>
    <property type="project" value="InterPro"/>
</dbReference>